<dbReference type="EMBL" id="KZ515472">
    <property type="protein sequence ID" value="PKU30080.1"/>
    <property type="molecule type" value="Genomic_DNA"/>
</dbReference>
<dbReference type="Proteomes" id="UP000233556">
    <property type="component" value="Unassembled WGS sequence"/>
</dbReference>
<organism evidence="1 2">
    <name type="scientific">Limosa lapponica baueri</name>
    <dbReference type="NCBI Taxonomy" id="1758121"/>
    <lineage>
        <taxon>Eukaryota</taxon>
        <taxon>Metazoa</taxon>
        <taxon>Chordata</taxon>
        <taxon>Craniata</taxon>
        <taxon>Vertebrata</taxon>
        <taxon>Euteleostomi</taxon>
        <taxon>Archelosauria</taxon>
        <taxon>Archosauria</taxon>
        <taxon>Dinosauria</taxon>
        <taxon>Saurischia</taxon>
        <taxon>Theropoda</taxon>
        <taxon>Coelurosauria</taxon>
        <taxon>Aves</taxon>
        <taxon>Neognathae</taxon>
        <taxon>Neoaves</taxon>
        <taxon>Charadriiformes</taxon>
        <taxon>Scolopacidae</taxon>
        <taxon>Limosa</taxon>
    </lineage>
</organism>
<reference evidence="2" key="1">
    <citation type="submission" date="2017-11" db="EMBL/GenBank/DDBJ databases">
        <authorList>
            <person name="Lima N.C."/>
            <person name="Parody-Merino A.M."/>
            <person name="Battley P.F."/>
            <person name="Fidler A.E."/>
            <person name="Prosdocimi F."/>
        </authorList>
    </citation>
    <scope>NUCLEOTIDE SEQUENCE [LARGE SCALE GENOMIC DNA]</scope>
</reference>
<gene>
    <name evidence="1" type="ORF">llap_19617</name>
</gene>
<evidence type="ECO:0000313" key="1">
    <source>
        <dbReference type="EMBL" id="PKU30080.1"/>
    </source>
</evidence>
<name>A0A2I0T8E7_LIMLA</name>
<protein>
    <submittedName>
        <fullName evidence="1">Protein scaf8</fullName>
    </submittedName>
</protein>
<accession>A0A2I0T8E7</accession>
<proteinExistence type="predicted"/>
<sequence>MEDSSGLWHETHQIADLMSVFLLRKNDKMSNPNESSCCRLNFLVESLRLFLGVKCKSRTPVTPVTPANVVQSLPDPWVSQIANTDTLAAVAQILQSPQGQQLQQLIQTLQIQQQKPQPSLLQALDAGLVVQLQALTAQLTAAAAAANTLNPLEQSVSFNKVEVE</sequence>
<keyword evidence="2" id="KW-1185">Reference proteome</keyword>
<reference evidence="2" key="2">
    <citation type="submission" date="2017-12" db="EMBL/GenBank/DDBJ databases">
        <title>Genome sequence of the Bar-tailed Godwit (Limosa lapponica baueri).</title>
        <authorList>
            <person name="Lima N.C.B."/>
            <person name="Parody-Merino A.M."/>
            <person name="Battley P.F."/>
            <person name="Fidler A.E."/>
            <person name="Prosdocimi F."/>
        </authorList>
    </citation>
    <scope>NUCLEOTIDE SEQUENCE [LARGE SCALE GENOMIC DNA]</scope>
</reference>
<dbReference type="AlphaFoldDB" id="A0A2I0T8E7"/>
<evidence type="ECO:0000313" key="2">
    <source>
        <dbReference type="Proteomes" id="UP000233556"/>
    </source>
</evidence>